<dbReference type="EMBL" id="PYAA01000026">
    <property type="protein sequence ID" value="RAN98201.1"/>
    <property type="molecule type" value="Genomic_DNA"/>
</dbReference>
<feature type="region of interest" description="Disordered" evidence="1">
    <location>
        <begin position="1"/>
        <end position="22"/>
    </location>
</feature>
<comment type="caution">
    <text evidence="2">The sequence shown here is derived from an EMBL/GenBank/DDBJ whole genome shotgun (WGS) entry which is preliminary data.</text>
</comment>
<sequence>MLRTVRGPEVEGAVQEQEQEPTRPTPYLVRAWRFAGPALEVTALMAAHQQREGLAVTAKALAVLGQSATIWFAGRERR</sequence>
<organism evidence="2 3">
    <name type="scientific">Micromonospora noduli</name>
    <dbReference type="NCBI Taxonomy" id="709876"/>
    <lineage>
        <taxon>Bacteria</taxon>
        <taxon>Bacillati</taxon>
        <taxon>Actinomycetota</taxon>
        <taxon>Actinomycetes</taxon>
        <taxon>Micromonosporales</taxon>
        <taxon>Micromonosporaceae</taxon>
        <taxon>Micromonospora</taxon>
    </lineage>
</organism>
<evidence type="ECO:0000313" key="3">
    <source>
        <dbReference type="Proteomes" id="UP000248966"/>
    </source>
</evidence>
<evidence type="ECO:0000313" key="2">
    <source>
        <dbReference type="EMBL" id="RAN98201.1"/>
    </source>
</evidence>
<dbReference type="Proteomes" id="UP000248966">
    <property type="component" value="Unassembled WGS sequence"/>
</dbReference>
<protein>
    <submittedName>
        <fullName evidence="2">Uncharacterized protein</fullName>
    </submittedName>
</protein>
<dbReference type="AlphaFoldDB" id="A0A328N6N4"/>
<evidence type="ECO:0000256" key="1">
    <source>
        <dbReference type="SAM" id="MobiDB-lite"/>
    </source>
</evidence>
<reference evidence="2 3" key="1">
    <citation type="submission" date="2018-03" db="EMBL/GenBank/DDBJ databases">
        <title>Defining the species Micromonospora saelicesensis and Micromonospora noduli under the framework of genomics.</title>
        <authorList>
            <person name="Riesco R."/>
            <person name="Trujillo M.E."/>
        </authorList>
    </citation>
    <scope>NUCLEOTIDE SEQUENCE [LARGE SCALE GENOMIC DNA]</scope>
    <source>
        <strain evidence="2 3">LAH08</strain>
    </source>
</reference>
<gene>
    <name evidence="2" type="ORF">LAH08_04271</name>
</gene>
<proteinExistence type="predicted"/>
<accession>A0A328N6N4</accession>
<name>A0A328N6N4_9ACTN</name>